<dbReference type="SUPFAM" id="SSF49562">
    <property type="entry name" value="C2 domain (Calcium/lipid-binding domain, CaLB)"/>
    <property type="match status" value="2"/>
</dbReference>
<dbReference type="InterPro" id="IPR011993">
    <property type="entry name" value="PH-like_dom_sf"/>
</dbReference>
<dbReference type="EMBL" id="JAMQYH010000001">
    <property type="protein sequence ID" value="KAJ1702428.1"/>
    <property type="molecule type" value="Genomic_DNA"/>
</dbReference>
<dbReference type="InterPro" id="IPR000008">
    <property type="entry name" value="C2_dom"/>
</dbReference>
<evidence type="ECO:0000256" key="5">
    <source>
        <dbReference type="SAM" id="MobiDB-lite"/>
    </source>
</evidence>
<sequence length="1061" mass="118914">MRLLVHIIEARDLLAKDSNGFSDPFVVLQLGNQKYKTKVINMNLNPTWDEKFSFEVRDVRDALRIHVYDKDRIGKDFLGKVKFPLSDLLNTEGLSFGTQWYKLQPENEKSKIKECGDIHLMISLERGELRHSFSEQLPKADTPKRLDGELLSFSRTVSNIESLLSKQDSDSSSVQETIYDTEVREQSPSTSGTDEGDEKLNDEPTLAGRLRNIFTGRVPELASLPETPLAEVLRTPVPGTPLPGLAKTPFKEPTIVNVHQNGSDNMPSANASLSFDELLRSFESRNREAEMPSNLPEGVLLDQHYVAAPSELNFILFSPDSDFLQLLSEIQKSTNFQAEMWKIENEGQFLKRGVSYVLPPSTMVKAVKAIDEQNYLKANGDSFCVLSSVSTPDLPAVGGYFKTEVLFCITPGPDLPTKDKTSRLVISWRINFIQSTMLKGRIESGARQGLKENYAKFADLLSQKVKIADLREPGTEKDQLLADLQAERESVGKLVMMYFGNFTVVSYVVVLLSVLLHLLIIKKSERQGLEFGGLDVPDSICEIAIGGLLVLQGQLVLNKVRRFVQARRQQGGDHGVKAQGDGWLLTVALIEGSKLAAVDSTGSSDPYVVFSCNGMTKTSSIKFQSLGPHWNEIFEFDAMLDPPSVMRIDVYDFDGPFDEITSLGYAEINFVKSNLSELSDVWVPLQGNLAKSCESKLHLRIFLNNSKGAEVVSDYLKAMEKEVGHKITMRSPQAHAEFQKIFHLPAEEFLINDFSCQLKRKMALQGRLFLSPRIIAFYSSLFGHKIKFYFLWEDIEDIQLITSNNGYQSIFIILHKGKGLDAKHGAKSTENGKLKFHFQYFVSFTVAKRTIVALWKARSLTPEQKVQIAAEESGDRHLSSEDSGQFLGFEDAKKTEIFSSVLHFDINSLMEAFDGGPVELRVMEAVGCTQYTATEWESVRSDTYQRQTHYKCGKNLSACGGQASSTQQKVPLGDGKKGWIIDEVMELQGVLLGDFYNIHTRYQIEDLSPKQKACNVQVSLGVAWQKSTKHQKRVTKNVISNSTKLIQKIFSQMEKELAAPK</sequence>
<protein>
    <recommendedName>
        <fullName evidence="10">C2 and GRAM domain-containing protein</fullName>
    </recommendedName>
</protein>
<feature type="region of interest" description="Disordered" evidence="5">
    <location>
        <begin position="164"/>
        <end position="204"/>
    </location>
</feature>
<dbReference type="SMART" id="SM00239">
    <property type="entry name" value="C2"/>
    <property type="match status" value="2"/>
</dbReference>
<feature type="domain" description="VASt" evidence="7">
    <location>
        <begin position="893"/>
        <end position="1058"/>
    </location>
</feature>
<dbReference type="InterPro" id="IPR004182">
    <property type="entry name" value="GRAM"/>
</dbReference>
<accession>A0A9Q0CYB5</accession>
<dbReference type="InterPro" id="IPR035892">
    <property type="entry name" value="C2_domain_sf"/>
</dbReference>
<dbReference type="PROSITE" id="PS50004">
    <property type="entry name" value="C2"/>
    <property type="match status" value="2"/>
</dbReference>
<dbReference type="InterPro" id="IPR044511">
    <property type="entry name" value="At1g03370/At5g50170-like"/>
</dbReference>
<reference evidence="8" key="1">
    <citation type="journal article" date="2022" name="Cell">
        <title>Repeat-based holocentromeres influence genome architecture and karyotype evolution.</title>
        <authorList>
            <person name="Hofstatter P.G."/>
            <person name="Thangavel G."/>
            <person name="Lux T."/>
            <person name="Neumann P."/>
            <person name="Vondrak T."/>
            <person name="Novak P."/>
            <person name="Zhang M."/>
            <person name="Costa L."/>
            <person name="Castellani M."/>
            <person name="Scott A."/>
            <person name="Toegelov H."/>
            <person name="Fuchs J."/>
            <person name="Mata-Sucre Y."/>
            <person name="Dias Y."/>
            <person name="Vanzela A.L.L."/>
            <person name="Huettel B."/>
            <person name="Almeida C.C.S."/>
            <person name="Simkova H."/>
            <person name="Souza G."/>
            <person name="Pedrosa-Harand A."/>
            <person name="Macas J."/>
            <person name="Mayer K.F.X."/>
            <person name="Houben A."/>
            <person name="Marques A."/>
        </authorList>
    </citation>
    <scope>NUCLEOTIDE SEQUENCE</scope>
    <source>
        <strain evidence="8">RhyBre1mFocal</strain>
    </source>
</reference>
<evidence type="ECO:0000256" key="3">
    <source>
        <dbReference type="ARBA" id="ARBA00022989"/>
    </source>
</evidence>
<evidence type="ECO:0000256" key="4">
    <source>
        <dbReference type="ARBA" id="ARBA00023136"/>
    </source>
</evidence>
<gene>
    <name evidence="8" type="ORF">LUZ63_002207</name>
</gene>
<keyword evidence="4" id="KW-0472">Membrane</keyword>
<dbReference type="PANTHER" id="PTHR46296:SF2">
    <property type="entry name" value="OS08G0492400 PROTEIN"/>
    <property type="match status" value="1"/>
</dbReference>
<dbReference type="PRINTS" id="PR00360">
    <property type="entry name" value="C2DOMAIN"/>
</dbReference>
<dbReference type="Pfam" id="PF00168">
    <property type="entry name" value="C2"/>
    <property type="match status" value="2"/>
</dbReference>
<name>A0A9Q0CYB5_9POAL</name>
<dbReference type="InterPro" id="IPR031968">
    <property type="entry name" value="VASt"/>
</dbReference>
<evidence type="ECO:0000259" key="7">
    <source>
        <dbReference type="PROSITE" id="PS51778"/>
    </source>
</evidence>
<evidence type="ECO:0000313" key="8">
    <source>
        <dbReference type="EMBL" id="KAJ1702428.1"/>
    </source>
</evidence>
<dbReference type="Gene3D" id="2.30.29.30">
    <property type="entry name" value="Pleckstrin-homology domain (PH domain)/Phosphotyrosine-binding domain (PTB)"/>
    <property type="match status" value="1"/>
</dbReference>
<dbReference type="AlphaFoldDB" id="A0A9Q0CYB5"/>
<organism evidence="8 9">
    <name type="scientific">Rhynchospora breviuscula</name>
    <dbReference type="NCBI Taxonomy" id="2022672"/>
    <lineage>
        <taxon>Eukaryota</taxon>
        <taxon>Viridiplantae</taxon>
        <taxon>Streptophyta</taxon>
        <taxon>Embryophyta</taxon>
        <taxon>Tracheophyta</taxon>
        <taxon>Spermatophyta</taxon>
        <taxon>Magnoliopsida</taxon>
        <taxon>Liliopsida</taxon>
        <taxon>Poales</taxon>
        <taxon>Cyperaceae</taxon>
        <taxon>Cyperoideae</taxon>
        <taxon>Rhynchosporeae</taxon>
        <taxon>Rhynchospora</taxon>
    </lineage>
</organism>
<dbReference type="CDD" id="cd00030">
    <property type="entry name" value="C2"/>
    <property type="match status" value="2"/>
</dbReference>
<comment type="caution">
    <text evidence="8">The sequence shown here is derived from an EMBL/GenBank/DDBJ whole genome shotgun (WGS) entry which is preliminary data.</text>
</comment>
<evidence type="ECO:0000256" key="2">
    <source>
        <dbReference type="ARBA" id="ARBA00022692"/>
    </source>
</evidence>
<dbReference type="OrthoDB" id="67700at2759"/>
<dbReference type="Proteomes" id="UP001151287">
    <property type="component" value="Unassembled WGS sequence"/>
</dbReference>
<proteinExistence type="predicted"/>
<keyword evidence="2" id="KW-0812">Transmembrane</keyword>
<keyword evidence="9" id="KW-1185">Reference proteome</keyword>
<dbReference type="PROSITE" id="PS51778">
    <property type="entry name" value="VAST"/>
    <property type="match status" value="2"/>
</dbReference>
<evidence type="ECO:0000313" key="9">
    <source>
        <dbReference type="Proteomes" id="UP001151287"/>
    </source>
</evidence>
<dbReference type="PANTHER" id="PTHR46296">
    <property type="entry name" value="BNAA05G37250D PROTEIN"/>
    <property type="match status" value="1"/>
</dbReference>
<dbReference type="SMART" id="SM00568">
    <property type="entry name" value="GRAM"/>
    <property type="match status" value="1"/>
</dbReference>
<comment type="subcellular location">
    <subcellularLocation>
        <location evidence="1">Membrane</location>
        <topology evidence="1">Single-pass membrane protein</topology>
    </subcellularLocation>
</comment>
<keyword evidence="3" id="KW-1133">Transmembrane helix</keyword>
<dbReference type="Pfam" id="PF16016">
    <property type="entry name" value="VASt"/>
    <property type="match status" value="2"/>
</dbReference>
<dbReference type="Gene3D" id="2.60.40.150">
    <property type="entry name" value="C2 domain"/>
    <property type="match status" value="2"/>
</dbReference>
<evidence type="ECO:0000256" key="1">
    <source>
        <dbReference type="ARBA" id="ARBA00004167"/>
    </source>
</evidence>
<dbReference type="Pfam" id="PF02893">
    <property type="entry name" value="GRAM"/>
    <property type="match status" value="1"/>
</dbReference>
<feature type="domain" description="C2" evidence="6">
    <location>
        <begin position="570"/>
        <end position="683"/>
    </location>
</feature>
<dbReference type="GO" id="GO:0016020">
    <property type="term" value="C:membrane"/>
    <property type="evidence" value="ECO:0007669"/>
    <property type="project" value="UniProtKB-SubCell"/>
</dbReference>
<feature type="domain" description="C2" evidence="6">
    <location>
        <begin position="1"/>
        <end position="101"/>
    </location>
</feature>
<evidence type="ECO:0000259" key="6">
    <source>
        <dbReference type="PROSITE" id="PS50004"/>
    </source>
</evidence>
<evidence type="ECO:0008006" key="10">
    <source>
        <dbReference type="Google" id="ProtNLM"/>
    </source>
</evidence>
<feature type="domain" description="VASt" evidence="7">
    <location>
        <begin position="296"/>
        <end position="469"/>
    </location>
</feature>
<feature type="compositionally biased region" description="Low complexity" evidence="5">
    <location>
        <begin position="164"/>
        <end position="173"/>
    </location>
</feature>